<dbReference type="HAMAP" id="MF_00518">
    <property type="entry name" value="Deacylase_Dtd"/>
    <property type="match status" value="1"/>
</dbReference>
<name>A0A4S3PZF4_9BACI</name>
<dbReference type="PANTHER" id="PTHR10472">
    <property type="entry name" value="D-TYROSYL-TRNA TYR DEACYLASE"/>
    <property type="match status" value="1"/>
</dbReference>
<dbReference type="GO" id="GO:0051500">
    <property type="term" value="F:D-tyrosyl-tRNA(Tyr) deacylase activity"/>
    <property type="evidence" value="ECO:0007669"/>
    <property type="project" value="TreeGrafter"/>
</dbReference>
<dbReference type="GO" id="GO:0106026">
    <property type="term" value="F:Gly-tRNA(Ala) deacylase activity"/>
    <property type="evidence" value="ECO:0007669"/>
    <property type="project" value="UniProtKB-UniRule"/>
</dbReference>
<proteinExistence type="inferred from homology"/>
<dbReference type="GO" id="GO:0019478">
    <property type="term" value="P:D-amino acid catabolic process"/>
    <property type="evidence" value="ECO:0007669"/>
    <property type="project" value="UniProtKB-UniRule"/>
</dbReference>
<dbReference type="EC" id="3.1.1.-" evidence="2"/>
<dbReference type="OrthoDB" id="9801395at2"/>
<evidence type="ECO:0000256" key="2">
    <source>
        <dbReference type="HAMAP-Rule" id="MF_00518"/>
    </source>
</evidence>
<accession>A0A4S3PZF4</accession>
<dbReference type="PANTHER" id="PTHR10472:SF5">
    <property type="entry name" value="D-AMINOACYL-TRNA DEACYLASE 1"/>
    <property type="match status" value="1"/>
</dbReference>
<keyword evidence="4" id="KW-1185">Reference proteome</keyword>
<dbReference type="GO" id="GO:0005737">
    <property type="term" value="C:cytoplasm"/>
    <property type="evidence" value="ECO:0007669"/>
    <property type="project" value="UniProtKB-SubCell"/>
</dbReference>
<comment type="domain">
    <text evidence="2">A Gly-cisPro motif from one monomer fits into the active site of the other monomer to allow specific chiral rejection of L-amino acids.</text>
</comment>
<comment type="similarity">
    <text evidence="1 2">Belongs to the DTD family.</text>
</comment>
<gene>
    <name evidence="2" type="primary">dtd</name>
    <name evidence="3" type="ORF">E1I69_00375</name>
</gene>
<comment type="subunit">
    <text evidence="2">Homodimer.</text>
</comment>
<dbReference type="GO" id="GO:0043908">
    <property type="term" value="F:Ser(Gly)-tRNA(Ala) hydrolase activity"/>
    <property type="evidence" value="ECO:0007669"/>
    <property type="project" value="UniProtKB-UniRule"/>
</dbReference>
<protein>
    <recommendedName>
        <fullName evidence="2">D-aminoacyl-tRNA deacylase</fullName>
        <shortName evidence="2">DTD</shortName>
        <ecNumber evidence="2">3.1.1.96</ecNumber>
    </recommendedName>
    <alternativeName>
        <fullName evidence="2">Gly-tRNA(Ala) deacylase</fullName>
        <ecNumber evidence="2">3.1.1.-</ecNumber>
    </alternativeName>
</protein>
<reference evidence="3 4" key="1">
    <citation type="journal article" date="2019" name="Indoor Air">
        <title>Impacts of indoor surface finishes on bacterial viability.</title>
        <authorList>
            <person name="Hu J."/>
            <person name="Maamar S.B."/>
            <person name="Glawe A.J."/>
            <person name="Gottel N."/>
            <person name="Gilbert J.A."/>
            <person name="Hartmann E.M."/>
        </authorList>
    </citation>
    <scope>NUCLEOTIDE SEQUENCE [LARGE SCALE GENOMIC DNA]</scope>
    <source>
        <strain evidence="3 4">AF060A6</strain>
    </source>
</reference>
<dbReference type="FunFam" id="3.50.80.10:FF:000001">
    <property type="entry name" value="D-aminoacyl-tRNA deacylase"/>
    <property type="match status" value="1"/>
</dbReference>
<keyword evidence="2 3" id="KW-0378">Hydrolase</keyword>
<dbReference type="Gene3D" id="3.50.80.10">
    <property type="entry name" value="D-tyrosyl-tRNA(Tyr) deacylase"/>
    <property type="match status" value="1"/>
</dbReference>
<dbReference type="GO" id="GO:0000049">
    <property type="term" value="F:tRNA binding"/>
    <property type="evidence" value="ECO:0007669"/>
    <property type="project" value="UniProtKB-UniRule"/>
</dbReference>
<dbReference type="RefSeq" id="WP_136377663.1">
    <property type="nucleotide sequence ID" value="NZ_SLUB01000001.1"/>
</dbReference>
<dbReference type="InterPro" id="IPR003732">
    <property type="entry name" value="Daa-tRNA_deacyls_DTD"/>
</dbReference>
<evidence type="ECO:0000313" key="4">
    <source>
        <dbReference type="Proteomes" id="UP000306477"/>
    </source>
</evidence>
<comment type="function">
    <text evidence="2">An aminoacyl-tRNA editing enzyme that deacylates mischarged D-aminoacyl-tRNAs. Also deacylates mischarged glycyl-tRNA(Ala), protecting cells against glycine mischarging by AlaRS. Acts via tRNA-based rather than protein-based catalysis; rejects L-amino acids rather than detecting D-amino acids in the active site. By recycling D-aminoacyl-tRNA to D-amino acids and free tRNA molecules, this enzyme counteracts the toxicity associated with the formation of D-aminoacyl-tRNA entities in vivo and helps enforce protein L-homochirality.</text>
</comment>
<comment type="subcellular location">
    <subcellularLocation>
        <location evidence="2">Cytoplasm</location>
    </subcellularLocation>
</comment>
<comment type="catalytic activity">
    <reaction evidence="2">
        <text>glycyl-tRNA(Ala) + H2O = tRNA(Ala) + glycine + H(+)</text>
        <dbReference type="Rhea" id="RHEA:53744"/>
        <dbReference type="Rhea" id="RHEA-COMP:9657"/>
        <dbReference type="Rhea" id="RHEA-COMP:13640"/>
        <dbReference type="ChEBI" id="CHEBI:15377"/>
        <dbReference type="ChEBI" id="CHEBI:15378"/>
        <dbReference type="ChEBI" id="CHEBI:57305"/>
        <dbReference type="ChEBI" id="CHEBI:78442"/>
        <dbReference type="ChEBI" id="CHEBI:78522"/>
    </reaction>
</comment>
<dbReference type="EMBL" id="SLUB01000001">
    <property type="protein sequence ID" value="THE15339.1"/>
    <property type="molecule type" value="Genomic_DNA"/>
</dbReference>
<dbReference type="STRING" id="1033734.GCA_000285535_03628"/>
<evidence type="ECO:0000256" key="1">
    <source>
        <dbReference type="ARBA" id="ARBA00009673"/>
    </source>
</evidence>
<comment type="caution">
    <text evidence="3">The sequence shown here is derived from an EMBL/GenBank/DDBJ whole genome shotgun (WGS) entry which is preliminary data.</text>
</comment>
<keyword evidence="2" id="KW-0820">tRNA-binding</keyword>
<feature type="short sequence motif" description="Gly-cisPro motif, important for rejection of L-amino acids" evidence="2">
    <location>
        <begin position="137"/>
        <end position="138"/>
    </location>
</feature>
<keyword evidence="2" id="KW-0694">RNA-binding</keyword>
<dbReference type="AlphaFoldDB" id="A0A4S3PZF4"/>
<organism evidence="3 4">
    <name type="scientific">Bacillus timonensis</name>
    <dbReference type="NCBI Taxonomy" id="1033734"/>
    <lineage>
        <taxon>Bacteria</taxon>
        <taxon>Bacillati</taxon>
        <taxon>Bacillota</taxon>
        <taxon>Bacilli</taxon>
        <taxon>Bacillales</taxon>
        <taxon>Bacillaceae</taxon>
        <taxon>Bacillus</taxon>
    </lineage>
</organism>
<dbReference type="InterPro" id="IPR023509">
    <property type="entry name" value="DTD-like_sf"/>
</dbReference>
<evidence type="ECO:0000313" key="3">
    <source>
        <dbReference type="EMBL" id="THE15339.1"/>
    </source>
</evidence>
<dbReference type="Pfam" id="PF02580">
    <property type="entry name" value="Tyr_Deacylase"/>
    <property type="match status" value="1"/>
</dbReference>
<sequence length="146" mass="16369">MKVIVQRARDARVIVQNEEVGSIKNGVMLLVGITHTDTIEDIQYIADKVVNLRIFEDNEGKMNLSLLDVKGDILSVSQFTLYGDCRKGRRPNFMAAAKPEYAEHMYNLFNAELREKGINVETGSFGAMMDVQFTNVGPVTLILESK</sequence>
<comment type="catalytic activity">
    <reaction evidence="2">
        <text>a D-aminoacyl-tRNA + H2O = a tRNA + a D-alpha-amino acid + H(+)</text>
        <dbReference type="Rhea" id="RHEA:13953"/>
        <dbReference type="Rhea" id="RHEA-COMP:10123"/>
        <dbReference type="Rhea" id="RHEA-COMP:10124"/>
        <dbReference type="ChEBI" id="CHEBI:15377"/>
        <dbReference type="ChEBI" id="CHEBI:15378"/>
        <dbReference type="ChEBI" id="CHEBI:59871"/>
        <dbReference type="ChEBI" id="CHEBI:78442"/>
        <dbReference type="ChEBI" id="CHEBI:79333"/>
        <dbReference type="EC" id="3.1.1.96"/>
    </reaction>
</comment>
<keyword evidence="2" id="KW-0963">Cytoplasm</keyword>
<dbReference type="EC" id="3.1.1.96" evidence="2"/>
<dbReference type="SUPFAM" id="SSF69500">
    <property type="entry name" value="DTD-like"/>
    <property type="match status" value="1"/>
</dbReference>
<dbReference type="NCBIfam" id="TIGR00256">
    <property type="entry name" value="D-aminoacyl-tRNA deacylase"/>
    <property type="match status" value="1"/>
</dbReference>
<dbReference type="Proteomes" id="UP000306477">
    <property type="component" value="Unassembled WGS sequence"/>
</dbReference>
<dbReference type="CDD" id="cd00563">
    <property type="entry name" value="Dtyr_deacylase"/>
    <property type="match status" value="1"/>
</dbReference>